<dbReference type="PANTHER" id="PTHR42852">
    <property type="entry name" value="THIOL:DISULFIDE INTERCHANGE PROTEIN DSBE"/>
    <property type="match status" value="1"/>
</dbReference>
<accession>A0A7V1LN73</accession>
<comment type="caution">
    <text evidence="3">The sequence shown here is derived from an EMBL/GenBank/DDBJ whole genome shotgun (WGS) entry which is preliminary data.</text>
</comment>
<dbReference type="AlphaFoldDB" id="A0A7V1LN73"/>
<dbReference type="Proteomes" id="UP000886005">
    <property type="component" value="Unassembled WGS sequence"/>
</dbReference>
<dbReference type="PANTHER" id="PTHR42852:SF13">
    <property type="entry name" value="PROTEIN DIPZ"/>
    <property type="match status" value="1"/>
</dbReference>
<dbReference type="CDD" id="cd02966">
    <property type="entry name" value="TlpA_like_family"/>
    <property type="match status" value="1"/>
</dbReference>
<keyword evidence="1" id="KW-0732">Signal</keyword>
<evidence type="ECO:0000313" key="3">
    <source>
        <dbReference type="EMBL" id="HED10582.1"/>
    </source>
</evidence>
<name>A0A7V1LN73_CALAY</name>
<dbReference type="EMBL" id="DRLD01000216">
    <property type="protein sequence ID" value="HED10582.1"/>
    <property type="molecule type" value="Genomic_DNA"/>
</dbReference>
<protein>
    <submittedName>
        <fullName evidence="3">TlpA family protein disulfide reductase</fullName>
    </submittedName>
</protein>
<feature type="domain" description="Thioredoxin" evidence="2">
    <location>
        <begin position="32"/>
        <end position="169"/>
    </location>
</feature>
<dbReference type="PROSITE" id="PS51352">
    <property type="entry name" value="THIOREDOXIN_2"/>
    <property type="match status" value="1"/>
</dbReference>
<sequence length="170" mass="18207">MIRMKTLIFLILAFFSFQACSNPASNTATRGEIKAAAAPDFTIETLDHGTFKLSGQAGKVVYLFFIGYSCPPCIASSPNVEKQIQKGYSDDDVVVIGIDVWDGTIGQLSNFKIQTGATFPLGLTGSGVGGLYGAPNDYSVLIDQKGRKVYEKAGADVAAIKQKIDELLKE</sequence>
<dbReference type="InterPro" id="IPR050553">
    <property type="entry name" value="Thioredoxin_ResA/DsbE_sf"/>
</dbReference>
<dbReference type="Gene3D" id="3.40.30.10">
    <property type="entry name" value="Glutaredoxin"/>
    <property type="match status" value="1"/>
</dbReference>
<organism evidence="3">
    <name type="scientific">Caldithrix abyssi</name>
    <dbReference type="NCBI Taxonomy" id="187145"/>
    <lineage>
        <taxon>Bacteria</taxon>
        <taxon>Pseudomonadati</taxon>
        <taxon>Calditrichota</taxon>
        <taxon>Calditrichia</taxon>
        <taxon>Calditrichales</taxon>
        <taxon>Calditrichaceae</taxon>
        <taxon>Caldithrix</taxon>
    </lineage>
</organism>
<dbReference type="GO" id="GO:0016491">
    <property type="term" value="F:oxidoreductase activity"/>
    <property type="evidence" value="ECO:0007669"/>
    <property type="project" value="InterPro"/>
</dbReference>
<feature type="chain" id="PRO_5030970162" evidence="1">
    <location>
        <begin position="22"/>
        <end position="170"/>
    </location>
</feature>
<evidence type="ECO:0000256" key="1">
    <source>
        <dbReference type="SAM" id="SignalP"/>
    </source>
</evidence>
<dbReference type="InterPro" id="IPR000866">
    <property type="entry name" value="AhpC/TSA"/>
</dbReference>
<proteinExistence type="predicted"/>
<evidence type="ECO:0000259" key="2">
    <source>
        <dbReference type="PROSITE" id="PS51352"/>
    </source>
</evidence>
<feature type="signal peptide" evidence="1">
    <location>
        <begin position="1"/>
        <end position="21"/>
    </location>
</feature>
<dbReference type="PROSITE" id="PS51257">
    <property type="entry name" value="PROKAR_LIPOPROTEIN"/>
    <property type="match status" value="1"/>
</dbReference>
<dbReference type="InterPro" id="IPR013766">
    <property type="entry name" value="Thioredoxin_domain"/>
</dbReference>
<dbReference type="InterPro" id="IPR036249">
    <property type="entry name" value="Thioredoxin-like_sf"/>
</dbReference>
<dbReference type="Pfam" id="PF00578">
    <property type="entry name" value="AhpC-TSA"/>
    <property type="match status" value="1"/>
</dbReference>
<dbReference type="SUPFAM" id="SSF52833">
    <property type="entry name" value="Thioredoxin-like"/>
    <property type="match status" value="1"/>
</dbReference>
<dbReference type="GO" id="GO:0016209">
    <property type="term" value="F:antioxidant activity"/>
    <property type="evidence" value="ECO:0007669"/>
    <property type="project" value="InterPro"/>
</dbReference>
<gene>
    <name evidence="3" type="ORF">ENJ10_07820</name>
</gene>
<reference evidence="3" key="1">
    <citation type="journal article" date="2020" name="mSystems">
        <title>Genome- and Community-Level Interaction Insights into Carbon Utilization and Element Cycling Functions of Hydrothermarchaeota in Hydrothermal Sediment.</title>
        <authorList>
            <person name="Zhou Z."/>
            <person name="Liu Y."/>
            <person name="Xu W."/>
            <person name="Pan J."/>
            <person name="Luo Z.H."/>
            <person name="Li M."/>
        </authorList>
    </citation>
    <scope>NUCLEOTIDE SEQUENCE [LARGE SCALE GENOMIC DNA]</scope>
    <source>
        <strain evidence="3">HyVt-456</strain>
    </source>
</reference>